<dbReference type="EMBL" id="JAVIGA010000003">
    <property type="protein sequence ID" value="MDQ9125709.1"/>
    <property type="molecule type" value="Genomic_DNA"/>
</dbReference>
<reference evidence="1" key="2">
    <citation type="submission" date="2020-08" db="EMBL/GenBank/DDBJ databases">
        <title>Food and environmental bacterial isolates.</title>
        <authorList>
            <person name="Richter L."/>
            <person name="Du Plessis E.M."/>
            <person name="Duvenage S."/>
            <person name="Allam M."/>
            <person name="Korsten L."/>
        </authorList>
    </citation>
    <scope>NUCLEOTIDE SEQUENCE</scope>
    <source>
        <strain evidence="1">UPMP2127</strain>
    </source>
</reference>
<dbReference type="KEGG" id="sfw:WN53_24175"/>
<dbReference type="KEGG" id="sfg:AV650_19905"/>
<dbReference type="SUPFAM" id="SSF140804">
    <property type="entry name" value="YidB-like"/>
    <property type="match status" value="1"/>
</dbReference>
<protein>
    <submittedName>
        <fullName evidence="1">DUF937 domain-containing protein</fullName>
    </submittedName>
    <submittedName>
        <fullName evidence="3">Uncharacterized protein conserved in bacteria</fullName>
    </submittedName>
    <submittedName>
        <fullName evidence="2">YidB family protein</fullName>
    </submittedName>
</protein>
<evidence type="ECO:0000313" key="4">
    <source>
        <dbReference type="Proteomes" id="UP000270487"/>
    </source>
</evidence>
<dbReference type="RefSeq" id="WP_021180899.1">
    <property type="nucleotide sequence ID" value="NZ_CAMISB010000001.1"/>
</dbReference>
<dbReference type="EMBL" id="JACNYO010000013">
    <property type="protein sequence ID" value="MBC3213340.1"/>
    <property type="molecule type" value="Genomic_DNA"/>
</dbReference>
<evidence type="ECO:0000313" key="2">
    <source>
        <dbReference type="EMBL" id="MDQ9125709.1"/>
    </source>
</evidence>
<name>A0A0F7HF89_SERFO</name>
<dbReference type="AlphaFoldDB" id="A0A0F7HF89"/>
<dbReference type="InterPro" id="IPR045372">
    <property type="entry name" value="YidB"/>
</dbReference>
<dbReference type="Proteomes" id="UP001224622">
    <property type="component" value="Unassembled WGS sequence"/>
</dbReference>
<evidence type="ECO:0000313" key="3">
    <source>
        <dbReference type="EMBL" id="VEI72389.1"/>
    </source>
</evidence>
<dbReference type="Proteomes" id="UP000659084">
    <property type="component" value="Unassembled WGS sequence"/>
</dbReference>
<dbReference type="OrthoDB" id="5957313at2"/>
<accession>A0A0F7HF89</accession>
<organism evidence="2 5">
    <name type="scientific">Serratia fonticola</name>
    <dbReference type="NCBI Taxonomy" id="47917"/>
    <lineage>
        <taxon>Bacteria</taxon>
        <taxon>Pseudomonadati</taxon>
        <taxon>Pseudomonadota</taxon>
        <taxon>Gammaproteobacteria</taxon>
        <taxon>Enterobacterales</taxon>
        <taxon>Yersiniaceae</taxon>
        <taxon>Serratia</taxon>
    </lineage>
</organism>
<dbReference type="Pfam" id="PF20159">
    <property type="entry name" value="YidB"/>
    <property type="match status" value="1"/>
</dbReference>
<gene>
    <name evidence="1" type="ORF">H8J20_14410</name>
    <name evidence="3" type="ORF">NCTC13193_03665</name>
    <name evidence="2" type="ORF">RDT67_04590</name>
</gene>
<dbReference type="InterPro" id="IPR027405">
    <property type="entry name" value="YidB-like"/>
</dbReference>
<dbReference type="Proteomes" id="UP000270487">
    <property type="component" value="Chromosome"/>
</dbReference>
<evidence type="ECO:0000313" key="5">
    <source>
        <dbReference type="Proteomes" id="UP001224622"/>
    </source>
</evidence>
<reference evidence="2" key="3">
    <citation type="submission" date="2023-08" db="EMBL/GenBank/DDBJ databases">
        <title>The Comparative Genomic Analysis of Yersiniaceae from Polar Regions.</title>
        <authorList>
            <person name="Goncharov A."/>
            <person name="Aslanov B."/>
            <person name="Kolodzhieva V."/>
            <person name="Azarov D."/>
            <person name="Mochov A."/>
            <person name="Lebedeva E."/>
        </authorList>
    </citation>
    <scope>NUCLEOTIDE SEQUENCE</scope>
    <source>
        <strain evidence="2">Vf</strain>
    </source>
</reference>
<dbReference type="Gene3D" id="1.10.10.690">
    <property type="entry name" value="YidB-like"/>
    <property type="match status" value="1"/>
</dbReference>
<sequence>MGLLDGLVGALSGGKGMDYSAILQWVEQQGGLPAILDKFRQGNLADVVASWIGTGENQPISGEHVEQALSTDAIAQLAGKLGIDPAQASALIAQYLPMITDKLSPNGQEPQGGDLMSAGMDLLKGKLFG</sequence>
<dbReference type="GeneID" id="30323283"/>
<dbReference type="EMBL" id="LR134492">
    <property type="protein sequence ID" value="VEI72389.1"/>
    <property type="molecule type" value="Genomic_DNA"/>
</dbReference>
<proteinExistence type="predicted"/>
<evidence type="ECO:0000313" key="1">
    <source>
        <dbReference type="EMBL" id="MBC3213340.1"/>
    </source>
</evidence>
<dbReference type="STRING" id="47917.AV650_19905"/>
<reference evidence="3 4" key="1">
    <citation type="submission" date="2018-12" db="EMBL/GenBank/DDBJ databases">
        <authorList>
            <consortium name="Pathogen Informatics"/>
        </authorList>
    </citation>
    <scope>NUCLEOTIDE SEQUENCE [LARGE SCALE GENOMIC DNA]</scope>
    <source>
        <strain evidence="3 4">NCTC13193</strain>
    </source>
</reference>